<sequence>MSLARRDRVVGLLGAAVGATAGWVLLLEVVQWLDFKNPVYVVTPPRVSRLMPRGMQPPASQPDNRDSIVVEYGRWNLSRKAPSPEVAGFVRHALPVISFVAPFAAVGLGAWCGVVAVRIFNRHAGKRFQYRT</sequence>
<organism evidence="2 3">
    <name type="scientific">Fimbriiglobus ruber</name>
    <dbReference type="NCBI Taxonomy" id="1908690"/>
    <lineage>
        <taxon>Bacteria</taxon>
        <taxon>Pseudomonadati</taxon>
        <taxon>Planctomycetota</taxon>
        <taxon>Planctomycetia</taxon>
        <taxon>Gemmatales</taxon>
        <taxon>Gemmataceae</taxon>
        <taxon>Fimbriiglobus</taxon>
    </lineage>
</organism>
<protein>
    <submittedName>
        <fullName evidence="2">Uncharacterized protein</fullName>
    </submittedName>
</protein>
<feature type="transmembrane region" description="Helical" evidence="1">
    <location>
        <begin position="12"/>
        <end position="33"/>
    </location>
</feature>
<gene>
    <name evidence="2" type="ORF">FRUB_01366</name>
</gene>
<dbReference type="RefSeq" id="WP_088252817.1">
    <property type="nucleotide sequence ID" value="NZ_NIDE01000002.1"/>
</dbReference>
<evidence type="ECO:0000313" key="2">
    <source>
        <dbReference type="EMBL" id="OWK45035.1"/>
    </source>
</evidence>
<reference evidence="3" key="1">
    <citation type="submission" date="2017-06" db="EMBL/GenBank/DDBJ databases">
        <title>Genome analysis of Fimbriiglobus ruber SP5, the first member of the order Planctomycetales with confirmed chitinolytic capability.</title>
        <authorList>
            <person name="Ravin N.V."/>
            <person name="Rakitin A.L."/>
            <person name="Ivanova A.A."/>
            <person name="Beletsky A.V."/>
            <person name="Kulichevskaya I.S."/>
            <person name="Mardanov A.V."/>
            <person name="Dedysh S.N."/>
        </authorList>
    </citation>
    <scope>NUCLEOTIDE SEQUENCE [LARGE SCALE GENOMIC DNA]</scope>
    <source>
        <strain evidence="3">SP5</strain>
    </source>
</reference>
<name>A0A225E8U6_9BACT</name>
<evidence type="ECO:0000313" key="3">
    <source>
        <dbReference type="Proteomes" id="UP000214646"/>
    </source>
</evidence>
<dbReference type="EMBL" id="NIDE01000002">
    <property type="protein sequence ID" value="OWK45035.1"/>
    <property type="molecule type" value="Genomic_DNA"/>
</dbReference>
<keyword evidence="1" id="KW-0812">Transmembrane</keyword>
<feature type="transmembrane region" description="Helical" evidence="1">
    <location>
        <begin position="99"/>
        <end position="121"/>
    </location>
</feature>
<comment type="caution">
    <text evidence="2">The sequence shown here is derived from an EMBL/GenBank/DDBJ whole genome shotgun (WGS) entry which is preliminary data.</text>
</comment>
<evidence type="ECO:0000256" key="1">
    <source>
        <dbReference type="SAM" id="Phobius"/>
    </source>
</evidence>
<keyword evidence="1" id="KW-0472">Membrane</keyword>
<keyword evidence="1" id="KW-1133">Transmembrane helix</keyword>
<accession>A0A225E8U6</accession>
<proteinExistence type="predicted"/>
<dbReference type="Proteomes" id="UP000214646">
    <property type="component" value="Unassembled WGS sequence"/>
</dbReference>
<dbReference type="AlphaFoldDB" id="A0A225E8U6"/>
<keyword evidence="3" id="KW-1185">Reference proteome</keyword>